<reference evidence="2" key="1">
    <citation type="submission" date="2019-08" db="EMBL/GenBank/DDBJ databases">
        <authorList>
            <person name="Kucharzyk K."/>
            <person name="Murdoch R.W."/>
            <person name="Higgins S."/>
            <person name="Loffler F."/>
        </authorList>
    </citation>
    <scope>NUCLEOTIDE SEQUENCE</scope>
</reference>
<comment type="caution">
    <text evidence="2">The sequence shown here is derived from an EMBL/GenBank/DDBJ whole genome shotgun (WGS) entry which is preliminary data.</text>
</comment>
<evidence type="ECO:0000256" key="1">
    <source>
        <dbReference type="SAM" id="Phobius"/>
    </source>
</evidence>
<protein>
    <submittedName>
        <fullName evidence="2">Uncharacterized protein</fullName>
    </submittedName>
</protein>
<dbReference type="AlphaFoldDB" id="A0A644ZC28"/>
<keyword evidence="1" id="KW-1133">Transmembrane helix</keyword>
<keyword evidence="1" id="KW-0472">Membrane</keyword>
<sequence>MLNNVKGIGKDTWISRLKLAAFVVVVFSIGYLVTQEICHKISNVTAVGIASGYFASYIVYILTIWLPDKIKTKEAIGIVSKKLRSIHNKLTLSLLLAYKNACTDEEWAQAMTKTSDEECFDDQFFMVMRKFDIMADADSLFRRKDDLKPIKWYENFDLIFNVFDEYLKEIILKYNQVLPSSYTEIIYNIQESALFELFTGNHQESVFIAQGKDGYKYFDDFPARHLYKSGSYETPIFSEADHIDNSDILKKFVALLKDLKTVLAKQCGDAFIAADYGIAKLRDSKAGHVGTAIVK</sequence>
<feature type="transmembrane region" description="Helical" evidence="1">
    <location>
        <begin position="45"/>
        <end position="66"/>
    </location>
</feature>
<name>A0A644ZC28_9ZZZZ</name>
<keyword evidence="1" id="KW-0812">Transmembrane</keyword>
<proteinExistence type="predicted"/>
<evidence type="ECO:0000313" key="2">
    <source>
        <dbReference type="EMBL" id="MPM38289.1"/>
    </source>
</evidence>
<dbReference type="EMBL" id="VSSQ01008235">
    <property type="protein sequence ID" value="MPM38289.1"/>
    <property type="molecule type" value="Genomic_DNA"/>
</dbReference>
<accession>A0A644ZC28</accession>
<feature type="transmembrane region" description="Helical" evidence="1">
    <location>
        <begin position="13"/>
        <end position="33"/>
    </location>
</feature>
<organism evidence="2">
    <name type="scientific">bioreactor metagenome</name>
    <dbReference type="NCBI Taxonomy" id="1076179"/>
    <lineage>
        <taxon>unclassified sequences</taxon>
        <taxon>metagenomes</taxon>
        <taxon>ecological metagenomes</taxon>
    </lineage>
</organism>
<gene>
    <name evidence="2" type="ORF">SDC9_84918</name>
</gene>